<dbReference type="GO" id="GO:0009279">
    <property type="term" value="C:cell outer membrane"/>
    <property type="evidence" value="ECO:0007669"/>
    <property type="project" value="UniProtKB-SubCell"/>
</dbReference>
<dbReference type="Pfam" id="PF13627">
    <property type="entry name" value="LptM_cons"/>
    <property type="match status" value="1"/>
</dbReference>
<evidence type="ECO:0000256" key="6">
    <source>
        <dbReference type="ARBA" id="ARBA00023288"/>
    </source>
</evidence>
<comment type="subcellular location">
    <subcellularLocation>
        <location evidence="1">Cell outer membrane</location>
        <topology evidence="1">Lipid-anchor</topology>
    </subcellularLocation>
</comment>
<evidence type="ECO:0000313" key="9">
    <source>
        <dbReference type="Proteomes" id="UP000198749"/>
    </source>
</evidence>
<keyword evidence="7" id="KW-0812">Transmembrane</keyword>
<dbReference type="AlphaFoldDB" id="A0A1H9JYW7"/>
<keyword evidence="4" id="KW-0564">Palmitate</keyword>
<accession>A0A1H9JYW7</accession>
<evidence type="ECO:0000256" key="1">
    <source>
        <dbReference type="ARBA" id="ARBA00004459"/>
    </source>
</evidence>
<evidence type="ECO:0000313" key="8">
    <source>
        <dbReference type="EMBL" id="SEQ92191.1"/>
    </source>
</evidence>
<keyword evidence="9" id="KW-1185">Reference proteome</keyword>
<organism evidence="8 9">
    <name type="scientific">Amphritea atlantica</name>
    <dbReference type="NCBI Taxonomy" id="355243"/>
    <lineage>
        <taxon>Bacteria</taxon>
        <taxon>Pseudomonadati</taxon>
        <taxon>Pseudomonadota</taxon>
        <taxon>Gammaproteobacteria</taxon>
        <taxon>Oceanospirillales</taxon>
        <taxon>Oceanospirillaceae</taxon>
        <taxon>Amphritea</taxon>
    </lineage>
</organism>
<keyword evidence="6 8" id="KW-0449">Lipoprotein</keyword>
<evidence type="ECO:0000256" key="5">
    <source>
        <dbReference type="ARBA" id="ARBA00023237"/>
    </source>
</evidence>
<proteinExistence type="predicted"/>
<name>A0A1H9JYW7_9GAMM</name>
<protein>
    <submittedName>
        <fullName evidence="8">Lipoprotein-attachment site-containing protein</fullName>
    </submittedName>
</protein>
<dbReference type="RefSeq" id="WP_091360337.1">
    <property type="nucleotide sequence ID" value="NZ_AP025284.1"/>
</dbReference>
<reference evidence="9" key="1">
    <citation type="submission" date="2016-10" db="EMBL/GenBank/DDBJ databases">
        <authorList>
            <person name="Varghese N."/>
            <person name="Submissions S."/>
        </authorList>
    </citation>
    <scope>NUCLEOTIDE SEQUENCE [LARGE SCALE GENOMIC DNA]</scope>
    <source>
        <strain evidence="9">DSM 18887</strain>
    </source>
</reference>
<dbReference type="NCBIfam" id="NF047847">
    <property type="entry name" value="SS_mature_LptM"/>
    <property type="match status" value="1"/>
</dbReference>
<keyword evidence="7" id="KW-1133">Transmembrane helix</keyword>
<evidence type="ECO:0000256" key="3">
    <source>
        <dbReference type="ARBA" id="ARBA00023136"/>
    </source>
</evidence>
<evidence type="ECO:0000256" key="4">
    <source>
        <dbReference type="ARBA" id="ARBA00023139"/>
    </source>
</evidence>
<gene>
    <name evidence="8" type="ORF">SAMN03080615_03245</name>
</gene>
<dbReference type="EMBL" id="FOGB01000011">
    <property type="protein sequence ID" value="SEQ92191.1"/>
    <property type="molecule type" value="Genomic_DNA"/>
</dbReference>
<dbReference type="Proteomes" id="UP000198749">
    <property type="component" value="Unassembled WGS sequence"/>
</dbReference>
<keyword evidence="3 7" id="KW-0472">Membrane</keyword>
<dbReference type="InterPro" id="IPR032831">
    <property type="entry name" value="LptM_cons"/>
</dbReference>
<dbReference type="STRING" id="355243.SAMN03080615_03245"/>
<feature type="transmembrane region" description="Helical" evidence="7">
    <location>
        <begin position="12"/>
        <end position="33"/>
    </location>
</feature>
<sequence length="57" mass="6231">MATALYNRTINLISGINVVKACWIAIFFSVLLISGCGQKGSLYLPDEAPEQTQQQSQ</sequence>
<evidence type="ECO:0000256" key="2">
    <source>
        <dbReference type="ARBA" id="ARBA00022729"/>
    </source>
</evidence>
<evidence type="ECO:0000256" key="7">
    <source>
        <dbReference type="SAM" id="Phobius"/>
    </source>
</evidence>
<keyword evidence="5" id="KW-0998">Cell outer membrane</keyword>
<keyword evidence="2" id="KW-0732">Signal</keyword>